<evidence type="ECO:0000313" key="2">
    <source>
        <dbReference type="Proteomes" id="UP000229297"/>
    </source>
</evidence>
<accession>A0A2M7JAF8</accession>
<protein>
    <submittedName>
        <fullName evidence="1">Uncharacterized protein</fullName>
    </submittedName>
</protein>
<sequence>MDKTQKIFNSLSRLIYEWGLASDTTNRYDLPSDMVIDFVNKSSWNIEIDKKKLIYYTRHDFIPAPKKFGITSALGGTIGHHKIKVPMMIWYIDQLYKRGFKHDEIRLHVYNYFSNKLSPKPVDNTPMEERILYNLRLNKKLFIALPVIEEFTVYTKKLTIPCWKLTVFNYYKDKNEPFYVVLIPRRNITTQEAHILSVLRDDEQYIKEDGFKLISVVDGIANIEYLEKLMIYKKYAMKTENDNANYLDLLDKTITYESI</sequence>
<gene>
    <name evidence="1" type="ORF">COZ71_07825</name>
</gene>
<dbReference type="EMBL" id="PFIC01000217">
    <property type="protein sequence ID" value="PIX16390.1"/>
    <property type="molecule type" value="Genomic_DNA"/>
</dbReference>
<proteinExistence type="predicted"/>
<reference evidence="2" key="1">
    <citation type="submission" date="2017-09" db="EMBL/GenBank/DDBJ databases">
        <title>Depth-based differentiation of microbial function through sediment-hosted aquifers and enrichment of novel symbionts in the deep terrestrial subsurface.</title>
        <authorList>
            <person name="Probst A.J."/>
            <person name="Ladd B."/>
            <person name="Jarett J.K."/>
            <person name="Geller-Mcgrath D.E."/>
            <person name="Sieber C.M.K."/>
            <person name="Emerson J.B."/>
            <person name="Anantharaman K."/>
            <person name="Thomas B.C."/>
            <person name="Malmstrom R."/>
            <person name="Stieglmeier M."/>
            <person name="Klingl A."/>
            <person name="Woyke T."/>
            <person name="Ryan C.M."/>
            <person name="Banfield J.F."/>
        </authorList>
    </citation>
    <scope>NUCLEOTIDE SEQUENCE [LARGE SCALE GENOMIC DNA]</scope>
</reference>
<dbReference type="AlphaFoldDB" id="A0A2M7JAF8"/>
<organism evidence="1 2">
    <name type="scientific">Candidatus Desantisbacteria bacterium CG_4_8_14_3_um_filter_40_12</name>
    <dbReference type="NCBI Taxonomy" id="1974545"/>
    <lineage>
        <taxon>Bacteria</taxon>
        <taxon>Candidatus Desantisiibacteriota</taxon>
    </lineage>
</organism>
<comment type="caution">
    <text evidence="1">The sequence shown here is derived from an EMBL/GenBank/DDBJ whole genome shotgun (WGS) entry which is preliminary data.</text>
</comment>
<dbReference type="Proteomes" id="UP000229297">
    <property type="component" value="Unassembled WGS sequence"/>
</dbReference>
<name>A0A2M7JAF8_9BACT</name>
<evidence type="ECO:0000313" key="1">
    <source>
        <dbReference type="EMBL" id="PIX16390.1"/>
    </source>
</evidence>